<accession>A0AAD4MMQ9</accession>
<gene>
    <name evidence="2" type="ORF">DdX_19696</name>
</gene>
<dbReference type="EMBL" id="JAKKPZ010000425">
    <property type="protein sequence ID" value="KAI1695238.1"/>
    <property type="molecule type" value="Genomic_DNA"/>
</dbReference>
<feature type="chain" id="PRO_5042060674" description="Cysteine rich secreted protein" evidence="1">
    <location>
        <begin position="22"/>
        <end position="66"/>
    </location>
</feature>
<feature type="signal peptide" evidence="1">
    <location>
        <begin position="1"/>
        <end position="21"/>
    </location>
</feature>
<sequence>MNSGVLFRLLIAVCLLGAVASECLGRSEACDHHRIMCPGDPLCCCPGLVYPNESVQSNTNETVQFQ</sequence>
<dbReference type="Proteomes" id="UP001201812">
    <property type="component" value="Unassembled WGS sequence"/>
</dbReference>
<evidence type="ECO:0000256" key="1">
    <source>
        <dbReference type="SAM" id="SignalP"/>
    </source>
</evidence>
<evidence type="ECO:0000313" key="3">
    <source>
        <dbReference type="Proteomes" id="UP001201812"/>
    </source>
</evidence>
<keyword evidence="3" id="KW-1185">Reference proteome</keyword>
<name>A0AAD4MMQ9_9BILA</name>
<proteinExistence type="predicted"/>
<keyword evidence="1" id="KW-0732">Signal</keyword>
<dbReference type="AlphaFoldDB" id="A0AAD4MMQ9"/>
<comment type="caution">
    <text evidence="2">The sequence shown here is derived from an EMBL/GenBank/DDBJ whole genome shotgun (WGS) entry which is preliminary data.</text>
</comment>
<organism evidence="2 3">
    <name type="scientific">Ditylenchus destructor</name>
    <dbReference type="NCBI Taxonomy" id="166010"/>
    <lineage>
        <taxon>Eukaryota</taxon>
        <taxon>Metazoa</taxon>
        <taxon>Ecdysozoa</taxon>
        <taxon>Nematoda</taxon>
        <taxon>Chromadorea</taxon>
        <taxon>Rhabditida</taxon>
        <taxon>Tylenchina</taxon>
        <taxon>Tylenchomorpha</taxon>
        <taxon>Sphaerularioidea</taxon>
        <taxon>Anguinidae</taxon>
        <taxon>Anguininae</taxon>
        <taxon>Ditylenchus</taxon>
    </lineage>
</organism>
<evidence type="ECO:0000313" key="2">
    <source>
        <dbReference type="EMBL" id="KAI1695238.1"/>
    </source>
</evidence>
<protein>
    <recommendedName>
        <fullName evidence="4">Cysteine rich secreted protein</fullName>
    </recommendedName>
</protein>
<reference evidence="2" key="1">
    <citation type="submission" date="2022-01" db="EMBL/GenBank/DDBJ databases">
        <title>Genome Sequence Resource for Two Populations of Ditylenchus destructor, the Migratory Endoparasitic Phytonematode.</title>
        <authorList>
            <person name="Zhang H."/>
            <person name="Lin R."/>
            <person name="Xie B."/>
        </authorList>
    </citation>
    <scope>NUCLEOTIDE SEQUENCE</scope>
    <source>
        <strain evidence="2">BazhouSP</strain>
    </source>
</reference>
<evidence type="ECO:0008006" key="4">
    <source>
        <dbReference type="Google" id="ProtNLM"/>
    </source>
</evidence>